<gene>
    <name evidence="1" type="ORF">F4694_004374</name>
</gene>
<organism evidence="1 2">
    <name type="scientific">Neobacillus niacini</name>
    <dbReference type="NCBI Taxonomy" id="86668"/>
    <lineage>
        <taxon>Bacteria</taxon>
        <taxon>Bacillati</taxon>
        <taxon>Bacillota</taxon>
        <taxon>Bacilli</taxon>
        <taxon>Bacillales</taxon>
        <taxon>Bacillaceae</taxon>
        <taxon>Neobacillus</taxon>
    </lineage>
</organism>
<reference evidence="2" key="2">
    <citation type="submission" date="2020-08" db="EMBL/GenBank/DDBJ databases">
        <title>The Agave Microbiome: Exploring the role of microbial communities in plant adaptations to desert environments.</title>
        <authorList>
            <person name="Partida-Martinez L.P."/>
        </authorList>
    </citation>
    <scope>NUCLEOTIDE SEQUENCE [LARGE SCALE GENOMIC DNA]</scope>
    <source>
        <strain evidence="2">AT2.8</strain>
    </source>
</reference>
<name>A0A852TFI0_9BACI</name>
<sequence length="122" mass="14421">MITTNFWRNPFVLEEMTPEDKYFYLYLLTNSQSTPTGSYKITKKQIAFDLGYSIEEVNSSIERFTNHHKIIRYNSETRELAFNNWEDNNLSKPEKPDIDHLFPEEDEAISMIFEAQLEIGNS</sequence>
<dbReference type="EMBL" id="JACCBX010000009">
    <property type="protein sequence ID" value="NYE07563.1"/>
    <property type="molecule type" value="Genomic_DNA"/>
</dbReference>
<accession>A0A852TFI0</accession>
<evidence type="ECO:0008006" key="3">
    <source>
        <dbReference type="Google" id="ProtNLM"/>
    </source>
</evidence>
<reference evidence="2" key="1">
    <citation type="submission" date="2020-07" db="EMBL/GenBank/DDBJ databases">
        <authorList>
            <person name="Partida-Martinez L."/>
            <person name="Huntemann M."/>
            <person name="Clum A."/>
            <person name="Wang J."/>
            <person name="Palaniappan K."/>
            <person name="Ritter S."/>
            <person name="Chen I.-M."/>
            <person name="Stamatis D."/>
            <person name="Reddy T."/>
            <person name="O'Malley R."/>
            <person name="Daum C."/>
            <person name="Shapiro N."/>
            <person name="Ivanova N."/>
            <person name="Kyrpides N."/>
            <person name="Woyke T."/>
        </authorList>
    </citation>
    <scope>NUCLEOTIDE SEQUENCE [LARGE SCALE GENOMIC DNA]</scope>
    <source>
        <strain evidence="2">AT2.8</strain>
    </source>
</reference>
<dbReference type="AlphaFoldDB" id="A0A852TFI0"/>
<comment type="caution">
    <text evidence="1">The sequence shown here is derived from an EMBL/GenBank/DDBJ whole genome shotgun (WGS) entry which is preliminary data.</text>
</comment>
<proteinExistence type="predicted"/>
<evidence type="ECO:0000313" key="2">
    <source>
        <dbReference type="Proteomes" id="UP000548423"/>
    </source>
</evidence>
<dbReference type="Proteomes" id="UP000548423">
    <property type="component" value="Unassembled WGS sequence"/>
</dbReference>
<evidence type="ECO:0000313" key="1">
    <source>
        <dbReference type="EMBL" id="NYE07563.1"/>
    </source>
</evidence>
<protein>
    <recommendedName>
        <fullName evidence="3">DNA replication protein DnaD</fullName>
    </recommendedName>
</protein>